<dbReference type="PANTHER" id="PTHR43550">
    <property type="entry name" value="3-KETODIHYDROSPHINGOSINE REDUCTASE"/>
    <property type="match status" value="1"/>
</dbReference>
<evidence type="ECO:0000313" key="3">
    <source>
        <dbReference type="Proteomes" id="UP000016927"/>
    </source>
</evidence>
<reference evidence="2 3" key="1">
    <citation type="journal article" date="2013" name="BMC Genomics">
        <title>Comparative genomics of parasitic silkworm microsporidia reveal an association between genome expansion and host adaptation.</title>
        <authorList>
            <person name="Pan G."/>
            <person name="Xu J."/>
            <person name="Li T."/>
            <person name="Xia Q."/>
            <person name="Liu S.L."/>
            <person name="Zhang G."/>
            <person name="Li S."/>
            <person name="Li C."/>
            <person name="Liu H."/>
            <person name="Yang L."/>
            <person name="Liu T."/>
            <person name="Zhang X."/>
            <person name="Wu Z."/>
            <person name="Fan W."/>
            <person name="Dang X."/>
            <person name="Xiang H."/>
            <person name="Tao M."/>
            <person name="Li Y."/>
            <person name="Hu J."/>
            <person name="Li Z."/>
            <person name="Lin L."/>
            <person name="Luo J."/>
            <person name="Geng L."/>
            <person name="Wang L."/>
            <person name="Long M."/>
            <person name="Wan Y."/>
            <person name="He N."/>
            <person name="Zhang Z."/>
            <person name="Lu C."/>
            <person name="Keeling P.J."/>
            <person name="Wang J."/>
            <person name="Xiang Z."/>
            <person name="Zhou Z."/>
        </authorList>
    </citation>
    <scope>NUCLEOTIDE SEQUENCE [LARGE SCALE GENOMIC DNA]</scope>
    <source>
        <strain evidence="3">CQ1 / CVCC 102059</strain>
    </source>
</reference>
<organism evidence="2 3">
    <name type="scientific">Nosema bombycis (strain CQ1 / CVCC 102059)</name>
    <name type="common">Microsporidian parasite</name>
    <name type="synonym">Pebrine of silkworm</name>
    <dbReference type="NCBI Taxonomy" id="578461"/>
    <lineage>
        <taxon>Eukaryota</taxon>
        <taxon>Fungi</taxon>
        <taxon>Fungi incertae sedis</taxon>
        <taxon>Microsporidia</taxon>
        <taxon>Nosematidae</taxon>
        <taxon>Nosema</taxon>
    </lineage>
</organism>
<dbReference type="InterPro" id="IPR002347">
    <property type="entry name" value="SDR_fam"/>
</dbReference>
<feature type="transmembrane region" description="Helical" evidence="1">
    <location>
        <begin position="33"/>
        <end position="51"/>
    </location>
</feature>
<keyword evidence="1" id="KW-0812">Transmembrane</keyword>
<dbReference type="GO" id="GO:0030148">
    <property type="term" value="P:sphingolipid biosynthetic process"/>
    <property type="evidence" value="ECO:0007669"/>
    <property type="project" value="TreeGrafter"/>
</dbReference>
<dbReference type="SUPFAM" id="SSF51735">
    <property type="entry name" value="NAD(P)-binding Rossmann-fold domains"/>
    <property type="match status" value="1"/>
</dbReference>
<name>R0KWZ3_NOSB1</name>
<dbReference type="GO" id="GO:0047560">
    <property type="term" value="F:3-dehydrosphinganine reductase activity"/>
    <property type="evidence" value="ECO:0007669"/>
    <property type="project" value="TreeGrafter"/>
</dbReference>
<proteinExistence type="predicted"/>
<keyword evidence="1" id="KW-0472">Membrane</keyword>
<sequence>MIWYLLYFAPLAIAIYYVIKPEKKDKRIKGKNILIIGGSSGLGFSFVKILTNQGNLVTGTSRDAEYVQQKNEEGSYRFMVLDVCDESTFERRETEYDYIFYCTGLSRPGQYENRTTDDFIISINTNYLGMIKVLKHYSIVNKKPFDFIMIGSTLALFPMVGYSTYSPTKSAMLSFFYSTYDEFKKRDIKLHLFNPSNMQTRGFQRENKLKDQYNIQLESIFNIYSPEDCAKHFLEHINTRKVIVMDFFTYLCQIRYECEKIIDYFMFPLAVIVVCFSKLMTRLYYKFFFSKD</sequence>
<feature type="transmembrane region" description="Helical" evidence="1">
    <location>
        <begin position="264"/>
        <end position="285"/>
    </location>
</feature>
<dbReference type="Pfam" id="PF00106">
    <property type="entry name" value="adh_short"/>
    <property type="match status" value="1"/>
</dbReference>
<dbReference type="VEuPathDB" id="MicrosporidiaDB:NBO_4g0009"/>
<dbReference type="PANTHER" id="PTHR43550:SF3">
    <property type="entry name" value="3-KETODIHYDROSPHINGOSINE REDUCTASE"/>
    <property type="match status" value="1"/>
</dbReference>
<dbReference type="GO" id="GO:0005789">
    <property type="term" value="C:endoplasmic reticulum membrane"/>
    <property type="evidence" value="ECO:0007669"/>
    <property type="project" value="TreeGrafter"/>
</dbReference>
<dbReference type="EMBL" id="KB908912">
    <property type="protein sequence ID" value="EOB15381.1"/>
    <property type="molecule type" value="Genomic_DNA"/>
</dbReference>
<evidence type="ECO:0000313" key="2">
    <source>
        <dbReference type="EMBL" id="EOB15381.1"/>
    </source>
</evidence>
<protein>
    <submittedName>
        <fullName evidence="2">3-ketodihydrosphingosine reductase</fullName>
    </submittedName>
</protein>
<dbReference type="Gene3D" id="3.40.50.720">
    <property type="entry name" value="NAD(P)-binding Rossmann-like Domain"/>
    <property type="match status" value="1"/>
</dbReference>
<gene>
    <name evidence="2" type="ORF">NBO_4g0009</name>
</gene>
<dbReference type="STRING" id="578461.R0KWZ3"/>
<keyword evidence="1" id="KW-1133">Transmembrane helix</keyword>
<evidence type="ECO:0000256" key="1">
    <source>
        <dbReference type="SAM" id="Phobius"/>
    </source>
</evidence>
<keyword evidence="3" id="KW-1185">Reference proteome</keyword>
<dbReference type="HOGENOM" id="CLU_010194_3_0_1"/>
<dbReference type="OrthoDB" id="10267115at2759"/>
<dbReference type="AlphaFoldDB" id="R0KWZ3"/>
<accession>R0KWZ3</accession>
<dbReference type="GO" id="GO:0006666">
    <property type="term" value="P:3-keto-sphinganine metabolic process"/>
    <property type="evidence" value="ECO:0007669"/>
    <property type="project" value="TreeGrafter"/>
</dbReference>
<dbReference type="OMA" id="PRQWGFF"/>
<feature type="transmembrane region" description="Helical" evidence="1">
    <location>
        <begin position="6"/>
        <end position="21"/>
    </location>
</feature>
<dbReference type="InterPro" id="IPR036291">
    <property type="entry name" value="NAD(P)-bd_dom_sf"/>
</dbReference>
<dbReference type="Proteomes" id="UP000016927">
    <property type="component" value="Unassembled WGS sequence"/>
</dbReference>